<dbReference type="SUPFAM" id="SSF51182">
    <property type="entry name" value="RmlC-like cupins"/>
    <property type="match status" value="1"/>
</dbReference>
<dbReference type="STRING" id="298654.FraEuI1c_6064"/>
<dbReference type="InParanoid" id="E3J0Y4"/>
<dbReference type="EC" id="5.3.1.8" evidence="4"/>
<dbReference type="GO" id="GO:0005829">
    <property type="term" value="C:cytosol"/>
    <property type="evidence" value="ECO:0007669"/>
    <property type="project" value="TreeGrafter"/>
</dbReference>
<dbReference type="InterPro" id="IPR018050">
    <property type="entry name" value="Pmannose_isomerase-type1_CS"/>
</dbReference>
<evidence type="ECO:0000256" key="7">
    <source>
        <dbReference type="ARBA" id="ARBA00023235"/>
    </source>
</evidence>
<dbReference type="PRINTS" id="PR00714">
    <property type="entry name" value="MAN6PISMRASE"/>
</dbReference>
<dbReference type="InterPro" id="IPR046457">
    <property type="entry name" value="PMI_typeI_cat"/>
</dbReference>
<dbReference type="eggNOG" id="COG1482">
    <property type="taxonomic scope" value="Bacteria"/>
</dbReference>
<dbReference type="InterPro" id="IPR014710">
    <property type="entry name" value="RmlC-like_jellyroll"/>
</dbReference>
<reference evidence="10 11" key="1">
    <citation type="submission" date="2010-10" db="EMBL/GenBank/DDBJ databases">
        <title>Complete sequence of Frankia sp. EuI1c.</title>
        <authorList>
            <consortium name="US DOE Joint Genome Institute"/>
            <person name="Lucas S."/>
            <person name="Copeland A."/>
            <person name="Lapidus A."/>
            <person name="Cheng J.-F."/>
            <person name="Bruce D."/>
            <person name="Goodwin L."/>
            <person name="Pitluck S."/>
            <person name="Chertkov O."/>
            <person name="Detter J.C."/>
            <person name="Han C."/>
            <person name="Tapia R."/>
            <person name="Land M."/>
            <person name="Hauser L."/>
            <person name="Jeffries C."/>
            <person name="Kyrpides N."/>
            <person name="Ivanova N."/>
            <person name="Mikhailova N."/>
            <person name="Beauchemin N."/>
            <person name="Sen A."/>
            <person name="Sur S.A."/>
            <person name="Gtari M."/>
            <person name="Wall L."/>
            <person name="Tisa L."/>
            <person name="Woyke T."/>
        </authorList>
    </citation>
    <scope>NUCLEOTIDE SEQUENCE [LARGE SCALE GENOMIC DNA]</scope>
    <source>
        <strain evidence="11">DSM 45817 / CECT 9037 / EuI1c</strain>
    </source>
</reference>
<evidence type="ECO:0000256" key="1">
    <source>
        <dbReference type="ARBA" id="ARBA00000757"/>
    </source>
</evidence>
<dbReference type="CDD" id="cd07011">
    <property type="entry name" value="cupin_PMI_type_I_N"/>
    <property type="match status" value="1"/>
</dbReference>
<dbReference type="RefSeq" id="WP_013427166.1">
    <property type="nucleotide sequence ID" value="NC_014666.1"/>
</dbReference>
<dbReference type="EMBL" id="CP002299">
    <property type="protein sequence ID" value="ADP84048.1"/>
    <property type="molecule type" value="Genomic_DNA"/>
</dbReference>
<comment type="similarity">
    <text evidence="3">Belongs to the mannose-6-phosphate isomerase type 1 family.</text>
</comment>
<evidence type="ECO:0000256" key="3">
    <source>
        <dbReference type="ARBA" id="ARBA00010772"/>
    </source>
</evidence>
<dbReference type="Proteomes" id="UP000002484">
    <property type="component" value="Chromosome"/>
</dbReference>
<feature type="domain" description="Phosphomannose isomerase type I catalytic" evidence="9">
    <location>
        <begin position="31"/>
        <end position="160"/>
    </location>
</feature>
<dbReference type="InterPro" id="IPR011051">
    <property type="entry name" value="RmlC_Cupin_sf"/>
</dbReference>
<keyword evidence="11" id="KW-1185">Reference proteome</keyword>
<dbReference type="PANTHER" id="PTHR10309:SF0">
    <property type="entry name" value="MANNOSE-6-PHOSPHATE ISOMERASE"/>
    <property type="match status" value="1"/>
</dbReference>
<evidence type="ECO:0000259" key="9">
    <source>
        <dbReference type="Pfam" id="PF20511"/>
    </source>
</evidence>
<dbReference type="GO" id="GO:0005975">
    <property type="term" value="P:carbohydrate metabolic process"/>
    <property type="evidence" value="ECO:0007669"/>
    <property type="project" value="InterPro"/>
</dbReference>
<dbReference type="InterPro" id="IPR001250">
    <property type="entry name" value="Man6P_Isoase-1"/>
</dbReference>
<dbReference type="GO" id="GO:0008270">
    <property type="term" value="F:zinc ion binding"/>
    <property type="evidence" value="ECO:0007669"/>
    <property type="project" value="InterPro"/>
</dbReference>
<keyword evidence="6" id="KW-0862">Zinc</keyword>
<dbReference type="GO" id="GO:0009298">
    <property type="term" value="P:GDP-mannose biosynthetic process"/>
    <property type="evidence" value="ECO:0007669"/>
    <property type="project" value="InterPro"/>
</dbReference>
<dbReference type="PROSITE" id="PS00965">
    <property type="entry name" value="PMI_I_1"/>
    <property type="match status" value="1"/>
</dbReference>
<evidence type="ECO:0000256" key="5">
    <source>
        <dbReference type="ARBA" id="ARBA00022723"/>
    </source>
</evidence>
<evidence type="ECO:0000313" key="10">
    <source>
        <dbReference type="EMBL" id="ADP84048.1"/>
    </source>
</evidence>
<protein>
    <recommendedName>
        <fullName evidence="4">mannose-6-phosphate isomerase</fullName>
        <ecNumber evidence="4">5.3.1.8</ecNumber>
    </recommendedName>
</protein>
<gene>
    <name evidence="10" type="ordered locus">FraEuI1c_6064</name>
</gene>
<dbReference type="InterPro" id="IPR016305">
    <property type="entry name" value="Mannose-6-P_Isomerase"/>
</dbReference>
<name>E3J0Y4_PSEI1</name>
<accession>E3J0Y4</accession>
<keyword evidence="5" id="KW-0479">Metal-binding</keyword>
<dbReference type="GO" id="GO:0004476">
    <property type="term" value="F:mannose-6-phosphate isomerase activity"/>
    <property type="evidence" value="ECO:0007669"/>
    <property type="project" value="UniProtKB-EC"/>
</dbReference>
<dbReference type="FunCoup" id="E3J0Y4">
    <property type="interactions" value="403"/>
</dbReference>
<dbReference type="HOGENOM" id="CLU_026967_1_1_11"/>
<dbReference type="Pfam" id="PF20511">
    <property type="entry name" value="PMI_typeI_cat"/>
    <property type="match status" value="1"/>
</dbReference>
<evidence type="ECO:0000256" key="2">
    <source>
        <dbReference type="ARBA" id="ARBA00001947"/>
    </source>
</evidence>
<dbReference type="Gene3D" id="2.60.120.10">
    <property type="entry name" value="Jelly Rolls"/>
    <property type="match status" value="2"/>
</dbReference>
<feature type="region of interest" description="Disordered" evidence="8">
    <location>
        <begin position="116"/>
        <end position="139"/>
    </location>
</feature>
<comment type="catalytic activity">
    <reaction evidence="1">
        <text>D-mannose 6-phosphate = D-fructose 6-phosphate</text>
        <dbReference type="Rhea" id="RHEA:12356"/>
        <dbReference type="ChEBI" id="CHEBI:58735"/>
        <dbReference type="ChEBI" id="CHEBI:61527"/>
        <dbReference type="EC" id="5.3.1.8"/>
    </reaction>
</comment>
<evidence type="ECO:0000256" key="6">
    <source>
        <dbReference type="ARBA" id="ARBA00022833"/>
    </source>
</evidence>
<dbReference type="PANTHER" id="PTHR10309">
    <property type="entry name" value="MANNOSE-6-PHOSPHATE ISOMERASE"/>
    <property type="match status" value="1"/>
</dbReference>
<organism evidence="10 11">
    <name type="scientific">Pseudofrankia inefficax (strain DSM 45817 / CECT 9037 / DDB 130130 / EuI1c)</name>
    <name type="common">Frankia inefficax</name>
    <dbReference type="NCBI Taxonomy" id="298654"/>
    <lineage>
        <taxon>Bacteria</taxon>
        <taxon>Bacillati</taxon>
        <taxon>Actinomycetota</taxon>
        <taxon>Actinomycetes</taxon>
        <taxon>Frankiales</taxon>
        <taxon>Frankiaceae</taxon>
        <taxon>Pseudofrankia</taxon>
    </lineage>
</organism>
<evidence type="ECO:0000256" key="4">
    <source>
        <dbReference type="ARBA" id="ARBA00011956"/>
    </source>
</evidence>
<evidence type="ECO:0000256" key="8">
    <source>
        <dbReference type="SAM" id="MobiDB-lite"/>
    </source>
</evidence>
<dbReference type="NCBIfam" id="TIGR00218">
    <property type="entry name" value="manA"/>
    <property type="match status" value="1"/>
</dbReference>
<dbReference type="Gene3D" id="1.10.441.10">
    <property type="entry name" value="Phosphomannose Isomerase, domain 2"/>
    <property type="match status" value="1"/>
</dbReference>
<dbReference type="OrthoDB" id="9792649at2"/>
<comment type="cofactor">
    <cofactor evidence="2">
        <name>Zn(2+)</name>
        <dbReference type="ChEBI" id="CHEBI:29105"/>
    </cofactor>
</comment>
<evidence type="ECO:0000313" key="11">
    <source>
        <dbReference type="Proteomes" id="UP000002484"/>
    </source>
</evidence>
<dbReference type="AlphaFoldDB" id="E3J0Y4"/>
<keyword evidence="7 10" id="KW-0413">Isomerase</keyword>
<sequence>MSADTQIAGAPVPRPAGGVAQAAGAVSPRVLPLFGQVQHYAWGSPDAIYDLLGEAPSGEPAAELWLGTHPVAPSDCDDAGRRRPAAELVGQLPFLLKVLAAEKALSLQVHPDRAQARAGFDAEERAGVPRSAPERRYRDPNHKPELIVALTPFRALAGVRVPARTLAVIEAFDVADLSAAFRPLATDPNGGAATVLRTLLTLPRERGRGLAGELTRAAATIAQRAEASSGATSSGAPSSGATDLARAADLVGRLAAAHPGDVGIAAALLLNDVTLSPGEALFQPARLLHAYVHGVGIEIMATSDNVLRGGLTPKHIDVDELLRLVDPAPSDAPVLRASTLRAGAGGLVRYWPVPVDDFVLAEAICAGGEVTLNRPAVLLAVDGTVDVEITGTGPATTEAPAGEAAEADAGKGEDAAAGAATGGSSLRLTRGQAAMLTGPATVTLRGAGRVFAARPGVRA</sequence>
<dbReference type="KEGG" id="fri:FraEuI1c_6064"/>
<proteinExistence type="inferred from homology"/>